<dbReference type="GO" id="GO:0004198">
    <property type="term" value="F:calcium-dependent cysteine-type endopeptidase activity"/>
    <property type="evidence" value="ECO:0007669"/>
    <property type="project" value="InterPro"/>
</dbReference>
<comment type="similarity">
    <text evidence="1">Belongs to the peptidase C2 family.</text>
</comment>
<sequence>MGNTAVKRIEHKRTVKFKYSGPACRGDAYPLFDNGQCYRVEDDCAWYLYNDTLDREVQVIVTFGAASGAKGPTKGRTEVKKVGRSIQCKLTVYPLETIKFVRFKKKEVGGYRLNTLSLALTQGYIERVNREASDKYAKQIQRVVSLVAQTHNDEELLYLCRKSNVPFVDFSFKPSEASLQRAQDKKQVRNLTAITWKRPEDYIPEEAHGRVKLYNNGIHPDDIEQGNLGDCWLMCSMAVVAESTTMIKDMFRHPVSASKRKKEQKAGGYRVYLNKMGWWHNVIVDNYFPTYNCALYFGRSSEDPFELWVSILEKAYAKVHGSYANIIGGNALQALQDLTGFPVYSFDEVWNEAARDEEKAKGFFKDLLRFRKKGYLISLSTPGSDTSSYNAGNGAAPNNAALQEKYEQAGLGMGHAYSVLRVEQFHMPNIKLLQIRNPWGTGTEWTGDFGKDSPRWKSHPFVRHACKPSSKKDGTFWMEWKDVVQYFDGGGVCMVKKKWYDYRFPGKFVDLYPSFSLKVEVTKKQRFFFTLSQRDRRTLDADDPEALYKGFLIAVCGTDPASQQQEVTAISSLNPESHAADVFTFTVRRDVSIEVELDPKNSPYYIVPRIMVANRDGPKDFTLAMLTPNKASAKSPAVSFVRLPDSCPLFKNSKTFKVEEEKSVDLQFQCKTRGSVPRLRDGASVHDSRKAEEVYPFPVKTGVCC</sequence>
<dbReference type="AlphaFoldDB" id="S9TRL9"/>
<proteinExistence type="inferred from homology"/>
<reference evidence="5 7" key="1">
    <citation type="journal article" date="2013" name="PLoS ONE">
        <title>Predicting the Proteins of Angomonas deanei, Strigomonas culicis and Their Respective Endosymbionts Reveals New Aspects of the Trypanosomatidae Family.</title>
        <authorList>
            <person name="Motta M.C."/>
            <person name="Martins A.C."/>
            <person name="de Souza S.S."/>
            <person name="Catta-Preta C.M."/>
            <person name="Silva R."/>
            <person name="Klein C.C."/>
            <person name="de Almeida L.G."/>
            <person name="de Lima Cunha O."/>
            <person name="Ciapina L.P."/>
            <person name="Brocchi M."/>
            <person name="Colabardini A.C."/>
            <person name="de Araujo Lima B."/>
            <person name="Machado C.R."/>
            <person name="de Almeida Soares C.M."/>
            <person name="Probst C.M."/>
            <person name="de Menezes C.B."/>
            <person name="Thompson C.E."/>
            <person name="Bartholomeu D.C."/>
            <person name="Gradia D.F."/>
            <person name="Pavoni D.P."/>
            <person name="Grisard E.C."/>
            <person name="Fantinatti-Garboggini F."/>
            <person name="Marchini F.K."/>
            <person name="Rodrigues-Luiz G.F."/>
            <person name="Wagner G."/>
            <person name="Goldman G.H."/>
            <person name="Fietto J.L."/>
            <person name="Elias M.C."/>
            <person name="Goldman M.H."/>
            <person name="Sagot M.F."/>
            <person name="Pereira M."/>
            <person name="Stoco P.H."/>
            <person name="de Mendonca-Neto R.P."/>
            <person name="Teixeira S.M."/>
            <person name="Maciel T.E."/>
            <person name="de Oliveira Mendes T.A."/>
            <person name="Urmenyi T.P."/>
            <person name="de Souza W."/>
            <person name="Schenkman S."/>
            <person name="de Vasconcelos A.T."/>
        </authorList>
    </citation>
    <scope>NUCLEOTIDE SEQUENCE [LARGE SCALE GENOMIC DNA]</scope>
</reference>
<dbReference type="Proteomes" id="UP000015354">
    <property type="component" value="Unassembled WGS sequence"/>
</dbReference>
<dbReference type="InterPro" id="IPR022684">
    <property type="entry name" value="Calpain_cysteine_protease"/>
</dbReference>
<keyword evidence="7" id="KW-1185">Reference proteome</keyword>
<dbReference type="EMBL" id="ATMH01009557">
    <property type="protein sequence ID" value="EPY19249.1"/>
    <property type="molecule type" value="Genomic_DNA"/>
</dbReference>
<dbReference type="GO" id="GO:0006508">
    <property type="term" value="P:proteolysis"/>
    <property type="evidence" value="ECO:0007669"/>
    <property type="project" value="UniProtKB-KW"/>
</dbReference>
<evidence type="ECO:0000259" key="4">
    <source>
        <dbReference type="PROSITE" id="PS50203"/>
    </source>
</evidence>
<dbReference type="SMART" id="SM00230">
    <property type="entry name" value="CysPc"/>
    <property type="match status" value="1"/>
</dbReference>
<dbReference type="Gene3D" id="3.90.70.10">
    <property type="entry name" value="Cysteine proteinases"/>
    <property type="match status" value="1"/>
</dbReference>
<evidence type="ECO:0000313" key="6">
    <source>
        <dbReference type="EMBL" id="EPY24361.1"/>
    </source>
</evidence>
<keyword evidence="3" id="KW-0645">Protease</keyword>
<evidence type="ECO:0000256" key="2">
    <source>
        <dbReference type="PIRSR" id="PIRSR622684-1"/>
    </source>
</evidence>
<dbReference type="Gene3D" id="2.60.40.1180">
    <property type="entry name" value="Golgi alpha-mannosidase II"/>
    <property type="match status" value="1"/>
</dbReference>
<dbReference type="Pfam" id="PF09149">
    <property type="entry name" value="DUF1935"/>
    <property type="match status" value="1"/>
</dbReference>
<dbReference type="PANTHER" id="PTHR10183:SF423">
    <property type="entry name" value="LEUCINE-RICH REPEAT PROTEIN (LRRP)"/>
    <property type="match status" value="1"/>
</dbReference>
<dbReference type="PROSITE" id="PS50203">
    <property type="entry name" value="CALPAIN_CAT"/>
    <property type="match status" value="1"/>
</dbReference>
<accession>S9TRL9</accession>
<feature type="active site" evidence="2 3">
    <location>
        <position position="231"/>
    </location>
</feature>
<dbReference type="SUPFAM" id="SSF101601">
    <property type="entry name" value="Smp-1-like"/>
    <property type="match status" value="1"/>
</dbReference>
<dbReference type="PROSITE" id="PS00139">
    <property type="entry name" value="THIOL_PROTEASE_CYS"/>
    <property type="match status" value="1"/>
</dbReference>
<name>S9TRL9_9TRYP</name>
<dbReference type="InterPro" id="IPR001300">
    <property type="entry name" value="Peptidase_C2_calpain_cat"/>
</dbReference>
<dbReference type="InterPro" id="IPR015232">
    <property type="entry name" value="DUF1935"/>
</dbReference>
<evidence type="ECO:0000313" key="5">
    <source>
        <dbReference type="EMBL" id="EPY19249.1"/>
    </source>
</evidence>
<organism evidence="5 7">
    <name type="scientific">Strigomonas culicis</name>
    <dbReference type="NCBI Taxonomy" id="28005"/>
    <lineage>
        <taxon>Eukaryota</taxon>
        <taxon>Discoba</taxon>
        <taxon>Euglenozoa</taxon>
        <taxon>Kinetoplastea</taxon>
        <taxon>Metakinetoplastina</taxon>
        <taxon>Trypanosomatida</taxon>
        <taxon>Trypanosomatidae</taxon>
        <taxon>Strigomonadinae</taxon>
        <taxon>Strigomonas</taxon>
    </lineage>
</organism>
<dbReference type="InterPro" id="IPR000169">
    <property type="entry name" value="Pept_cys_AS"/>
</dbReference>
<keyword evidence="3" id="KW-0378">Hydrolase</keyword>
<dbReference type="EMBL" id="ATMH01007219">
    <property type="protein sequence ID" value="EPY24361.1"/>
    <property type="molecule type" value="Genomic_DNA"/>
</dbReference>
<feature type="active site" evidence="2 3">
    <location>
        <position position="415"/>
    </location>
</feature>
<evidence type="ECO:0000313" key="7">
    <source>
        <dbReference type="Proteomes" id="UP000015354"/>
    </source>
</evidence>
<dbReference type="Gene3D" id="2.60.120.380">
    <property type="match status" value="1"/>
</dbReference>
<dbReference type="Pfam" id="PF00648">
    <property type="entry name" value="Peptidase_C2"/>
    <property type="match status" value="1"/>
</dbReference>
<reference evidence="5" key="2">
    <citation type="submission" date="2013-03" db="EMBL/GenBank/DDBJ databases">
        <authorList>
            <person name="Motta M.C.M."/>
            <person name="Martins A.C.A."/>
            <person name="Preta C.M.C.C."/>
            <person name="Silva R."/>
            <person name="de Souza S.S."/>
            <person name="Klein C.C."/>
            <person name="de Almeida L.G.P."/>
            <person name="Cunha O.L."/>
            <person name="Colabardini A.C."/>
            <person name="Lima B.A."/>
            <person name="Machado C.R."/>
            <person name="Soares C.M.A."/>
            <person name="de Menezes C.B.A."/>
            <person name="Bartolomeu D.C."/>
            <person name="Grisard E.C."/>
            <person name="Fantinatti-Garboggini F."/>
            <person name="Rodrigues-Luiz G.F."/>
            <person name="Wagner G."/>
            <person name="Goldman G.H."/>
            <person name="Fietto J.L.R."/>
            <person name="Ciapina L.P."/>
            <person name="Brocchi M."/>
            <person name="Elias M.C."/>
            <person name="Goldman M.H.S."/>
            <person name="Sagot M.-F."/>
            <person name="Pereira M."/>
            <person name="Stoco P.H."/>
            <person name="Teixeira S.M.R."/>
            <person name="de Mendonca-Neto R.P."/>
            <person name="Maciel T.E.F."/>
            <person name="Mendes T.A.O."/>
            <person name="Urmenyi T.P."/>
            <person name="Teixeira M.M.G."/>
            <person name="de Camargo E.F.P."/>
            <person name="de Sousa W."/>
            <person name="Schenkman S."/>
            <person name="de Vasconcelos A.T.R."/>
        </authorList>
    </citation>
    <scope>NUCLEOTIDE SEQUENCE</scope>
</reference>
<dbReference type="InterPro" id="IPR036310">
    <property type="entry name" value="Smp-1-like_sf"/>
</dbReference>
<gene>
    <name evidence="6" type="ORF">STCU_07219</name>
    <name evidence="5" type="ORF">STCU_09557</name>
</gene>
<dbReference type="InterPro" id="IPR013780">
    <property type="entry name" value="Glyco_hydro_b"/>
</dbReference>
<dbReference type="InterPro" id="IPR038765">
    <property type="entry name" value="Papain-like_cys_pep_sf"/>
</dbReference>
<comment type="caution">
    <text evidence="5">The sequence shown here is derived from an EMBL/GenBank/DDBJ whole genome shotgun (WGS) entry which is preliminary data.</text>
</comment>
<dbReference type="PRINTS" id="PR00704">
    <property type="entry name" value="CALPAIN"/>
</dbReference>
<dbReference type="OrthoDB" id="268518at2759"/>
<dbReference type="PANTHER" id="PTHR10183">
    <property type="entry name" value="CALPAIN"/>
    <property type="match status" value="1"/>
</dbReference>
<feature type="domain" description="Calpain catalytic" evidence="4">
    <location>
        <begin position="166"/>
        <end position="496"/>
    </location>
</feature>
<evidence type="ECO:0000256" key="1">
    <source>
        <dbReference type="ARBA" id="ARBA00007623"/>
    </source>
</evidence>
<dbReference type="SUPFAM" id="SSF49758">
    <property type="entry name" value="Calpain large subunit, middle domain (domain III)"/>
    <property type="match status" value="1"/>
</dbReference>
<feature type="active site" evidence="2 3">
    <location>
        <position position="437"/>
    </location>
</feature>
<evidence type="ECO:0000256" key="3">
    <source>
        <dbReference type="PROSITE-ProRule" id="PRU00239"/>
    </source>
</evidence>
<keyword evidence="3" id="KW-0788">Thiol protease</keyword>
<dbReference type="CDD" id="cd00044">
    <property type="entry name" value="CysPc"/>
    <property type="match status" value="1"/>
</dbReference>
<protein>
    <submittedName>
        <fullName evidence="5">Calpain-like cysteine peptidase</fullName>
    </submittedName>
</protein>
<dbReference type="SUPFAM" id="SSF54001">
    <property type="entry name" value="Cysteine proteinases"/>
    <property type="match status" value="1"/>
</dbReference>
<dbReference type="InterPro" id="IPR036213">
    <property type="entry name" value="Calpain_III_sf"/>
</dbReference>